<gene>
    <name evidence="7" type="ORF">OIU85_014594</name>
</gene>
<evidence type="ECO:0000256" key="3">
    <source>
        <dbReference type="ARBA" id="ARBA00023015"/>
    </source>
</evidence>
<reference evidence="7" key="1">
    <citation type="submission" date="2022-11" db="EMBL/GenBank/DDBJ databases">
        <authorList>
            <person name="Hyden B.L."/>
            <person name="Feng K."/>
            <person name="Yates T."/>
            <person name="Jawdy S."/>
            <person name="Smart L.B."/>
            <person name="Muchero W."/>
        </authorList>
    </citation>
    <scope>NUCLEOTIDE SEQUENCE</scope>
    <source>
        <tissue evidence="7">Shoot tip</tissue>
    </source>
</reference>
<dbReference type="Pfam" id="PF07724">
    <property type="entry name" value="AAA_2"/>
    <property type="match status" value="1"/>
</dbReference>
<dbReference type="PRINTS" id="PR00300">
    <property type="entry name" value="CLPPROTEASEA"/>
</dbReference>
<keyword evidence="3" id="KW-0805">Transcription regulation</keyword>
<sequence length="888" mass="96419">MPTPVSVARQCLTDEAARALDEAVAVARRRSHSQTTSLHAVSALLALPDSTLKSACSRATTRAYSARRQFHVLDLCVGVSLDRLPSSKTLEEDPPISNSLMAAIKRSQANQRRHPDNFHMHQIHCNQQAASVLKVEMKHFILSILDDPIVSRVFGEAGFRSTDIKVAIVQPPVIQTSRFPRAGCAPVFLCNLPGSNSTVPGRPPGFSFPFSSGLDDDVGDEDVCRRIGEALVRREGKGRNLLLVGVYAGNALKGFVESVNKDNKGGVLPSEISGVSVISVEDDVIHFVSEGGGDTEKMGLKFEELGQELERCSGPGIVVNIGDLKVLVGDNVCKDAVSYLVSKLTGLLEGFREKIWLVGAADSYDTYLKSVGRFVGAEKDWDLRILPITSYKSPIGGFGSKSSLLGSFVPFGGFFSTPSDFKIPPNSMNQSITRCHLCNAKYEQDVAATLKMGPTISVAEQCSENLPSSRQLAELDMRKAVDMVKTKDDGTSLNAKLLALQNRWNDICQRLHHAQPFSKFAVSQSTSQASIAEGFQYLEYRKESRSNSSSSSRDSSLNENQYANLNFGVSFDKQKIFPGKCCVVSEVENVNHQSKPLEEVPRCQQVEKESPWFTPYPMANVSLPTDRTSSFSVTSVTTDLGLGTLYASSTREPITAKFCDPREHHELFSGPGSVGYDGNTALQIAQSSSCSGPSSGGQFDLRDFKSVMRALSEQVGWQDRATHAVSEAVSRCKAGHGRHRGSNSKGDISFTFLGPDRIGKKKIASALAVVMFGSIESFISVDLGSHGKVNSSNSILKSQELHDDELGRSTTIVDYIASKLSKKPHSLIFLENVDKADPLVQNSLSHALRTGKFPDSRGREVSTNNTIFVATSAITVGNTKLLSEKETL</sequence>
<evidence type="ECO:0000256" key="2">
    <source>
        <dbReference type="ARBA" id="ARBA00022737"/>
    </source>
</evidence>
<reference evidence="7" key="2">
    <citation type="journal article" date="2023" name="Int. J. Mol. Sci.">
        <title>De Novo Assembly and Annotation of 11 Diverse Shrub Willow (Salix) Genomes Reveals Novel Gene Organization in Sex-Linked Regions.</title>
        <authorList>
            <person name="Hyden B."/>
            <person name="Feng K."/>
            <person name="Yates T.B."/>
            <person name="Jawdy S."/>
            <person name="Cereghino C."/>
            <person name="Smart L.B."/>
            <person name="Muchero W."/>
        </authorList>
    </citation>
    <scope>NUCLEOTIDE SEQUENCE [LARGE SCALE GENOMIC DNA]</scope>
    <source>
        <tissue evidence="7">Shoot tip</tissue>
    </source>
</reference>
<dbReference type="InterPro" id="IPR003959">
    <property type="entry name" value="ATPase_AAA_core"/>
</dbReference>
<protein>
    <submittedName>
        <fullName evidence="7">CHAPERONE PROTEIN CLPD CHLOROPLASTIC</fullName>
    </submittedName>
</protein>
<dbReference type="EMBL" id="JAPFFL010000019">
    <property type="protein sequence ID" value="KAJ6670747.1"/>
    <property type="molecule type" value="Genomic_DNA"/>
</dbReference>
<dbReference type="PANTHER" id="PTHR43572">
    <property type="entry name" value="CHAPERONE PROTEIN CLPD, CHLOROPLASTIC"/>
    <property type="match status" value="1"/>
</dbReference>
<keyword evidence="4" id="KW-0804">Transcription</keyword>
<comment type="similarity">
    <text evidence="1">Belongs to the ClpA/ClpB family.</text>
</comment>
<evidence type="ECO:0000313" key="8">
    <source>
        <dbReference type="Proteomes" id="UP001151529"/>
    </source>
</evidence>
<dbReference type="SUPFAM" id="SSF52540">
    <property type="entry name" value="P-loop containing nucleoside triphosphate hydrolases"/>
    <property type="match status" value="1"/>
</dbReference>
<dbReference type="AlphaFoldDB" id="A0A9Q0NJ99"/>
<dbReference type="InterPro" id="IPR001270">
    <property type="entry name" value="ClpA/B"/>
</dbReference>
<comment type="caution">
    <text evidence="7">The sequence shown here is derived from an EMBL/GenBank/DDBJ whole genome shotgun (WGS) entry which is preliminary data.</text>
</comment>
<evidence type="ECO:0000313" key="7">
    <source>
        <dbReference type="EMBL" id="KAJ6670747.1"/>
    </source>
</evidence>
<dbReference type="Pfam" id="PF02861">
    <property type="entry name" value="Clp_N"/>
    <property type="match status" value="1"/>
</dbReference>
<dbReference type="InterPro" id="IPR051650">
    <property type="entry name" value="SL_signaling_regulator"/>
</dbReference>
<dbReference type="SUPFAM" id="SSF81923">
    <property type="entry name" value="Double Clp-N motif"/>
    <property type="match status" value="1"/>
</dbReference>
<organism evidence="7 8">
    <name type="scientific">Salix viminalis</name>
    <name type="common">Common osier</name>
    <name type="synonym">Basket willow</name>
    <dbReference type="NCBI Taxonomy" id="40686"/>
    <lineage>
        <taxon>Eukaryota</taxon>
        <taxon>Viridiplantae</taxon>
        <taxon>Streptophyta</taxon>
        <taxon>Embryophyta</taxon>
        <taxon>Tracheophyta</taxon>
        <taxon>Spermatophyta</taxon>
        <taxon>Magnoliopsida</taxon>
        <taxon>eudicotyledons</taxon>
        <taxon>Gunneridae</taxon>
        <taxon>Pentapetalae</taxon>
        <taxon>rosids</taxon>
        <taxon>fabids</taxon>
        <taxon>Malpighiales</taxon>
        <taxon>Salicaceae</taxon>
        <taxon>Saliceae</taxon>
        <taxon>Salix</taxon>
    </lineage>
</organism>
<dbReference type="PANTHER" id="PTHR43572:SF38">
    <property type="entry name" value="PROTEIN SMAX1-LIKE 6"/>
    <property type="match status" value="1"/>
</dbReference>
<accession>A0A9Q0NJ99</accession>
<evidence type="ECO:0000256" key="4">
    <source>
        <dbReference type="ARBA" id="ARBA00023163"/>
    </source>
</evidence>
<dbReference type="InterPro" id="IPR036628">
    <property type="entry name" value="Clp_N_dom_sf"/>
</dbReference>
<dbReference type="Gene3D" id="3.40.50.300">
    <property type="entry name" value="P-loop containing nucleotide triphosphate hydrolases"/>
    <property type="match status" value="1"/>
</dbReference>
<evidence type="ECO:0000256" key="5">
    <source>
        <dbReference type="PROSITE-ProRule" id="PRU01251"/>
    </source>
</evidence>
<dbReference type="InterPro" id="IPR004176">
    <property type="entry name" value="Clp_R_N"/>
</dbReference>
<dbReference type="GO" id="GO:0016887">
    <property type="term" value="F:ATP hydrolysis activity"/>
    <property type="evidence" value="ECO:0007669"/>
    <property type="project" value="InterPro"/>
</dbReference>
<dbReference type="CDD" id="cd19499">
    <property type="entry name" value="RecA-like_ClpB_Hsp104-like"/>
    <property type="match status" value="1"/>
</dbReference>
<dbReference type="GO" id="GO:0005524">
    <property type="term" value="F:ATP binding"/>
    <property type="evidence" value="ECO:0007669"/>
    <property type="project" value="InterPro"/>
</dbReference>
<dbReference type="Proteomes" id="UP001151529">
    <property type="component" value="Chromosome 9"/>
</dbReference>
<dbReference type="Gene3D" id="1.10.1780.10">
    <property type="entry name" value="Clp, N-terminal domain"/>
    <property type="match status" value="1"/>
</dbReference>
<evidence type="ECO:0000256" key="1">
    <source>
        <dbReference type="ARBA" id="ARBA00008675"/>
    </source>
</evidence>
<name>A0A9Q0NJ99_SALVM</name>
<dbReference type="InterPro" id="IPR027417">
    <property type="entry name" value="P-loop_NTPase"/>
</dbReference>
<feature type="domain" description="Clp R" evidence="6">
    <location>
        <begin position="8"/>
        <end position="176"/>
    </location>
</feature>
<dbReference type="PROSITE" id="PS51903">
    <property type="entry name" value="CLP_R"/>
    <property type="match status" value="1"/>
</dbReference>
<keyword evidence="8" id="KW-1185">Reference proteome</keyword>
<dbReference type="InterPro" id="IPR058680">
    <property type="entry name" value="NBD_SMAX1-like"/>
</dbReference>
<evidence type="ECO:0000259" key="6">
    <source>
        <dbReference type="PROSITE" id="PS51903"/>
    </source>
</evidence>
<keyword evidence="2 5" id="KW-0677">Repeat</keyword>
<dbReference type="OrthoDB" id="1723324at2759"/>
<proteinExistence type="inferred from homology"/>
<dbReference type="Pfam" id="PF23569">
    <property type="entry name" value="NBD_SMAX1"/>
    <property type="match status" value="1"/>
</dbReference>